<dbReference type="EMBL" id="LQWY01000023">
    <property type="protein sequence ID" value="OAH61135.1"/>
    <property type="molecule type" value="Genomic_DNA"/>
</dbReference>
<comment type="similarity">
    <text evidence="2">Belongs to the amino acid-polyamine-organocation (APC) superfamily. Spore germination protein (SGP) (TC 2.A.3.9) family.</text>
</comment>
<feature type="transmembrane region" description="Helical" evidence="8">
    <location>
        <begin position="37"/>
        <end position="62"/>
    </location>
</feature>
<evidence type="ECO:0000256" key="2">
    <source>
        <dbReference type="ARBA" id="ARBA00007998"/>
    </source>
</evidence>
<feature type="transmembrane region" description="Helical" evidence="8">
    <location>
        <begin position="270"/>
        <end position="295"/>
    </location>
</feature>
<evidence type="ECO:0000256" key="5">
    <source>
        <dbReference type="ARBA" id="ARBA00022692"/>
    </source>
</evidence>
<organism evidence="9 10">
    <name type="scientific">Domibacillus aminovorans</name>
    <dbReference type="NCBI Taxonomy" id="29332"/>
    <lineage>
        <taxon>Bacteria</taxon>
        <taxon>Bacillati</taxon>
        <taxon>Bacillota</taxon>
        <taxon>Bacilli</taxon>
        <taxon>Bacillales</taxon>
        <taxon>Bacillaceae</taxon>
        <taxon>Domibacillus</taxon>
    </lineage>
</organism>
<dbReference type="InterPro" id="IPR004761">
    <property type="entry name" value="Spore_GerAB"/>
</dbReference>
<feature type="transmembrane region" description="Helical" evidence="8">
    <location>
        <begin position="219"/>
        <end position="242"/>
    </location>
</feature>
<gene>
    <name evidence="9" type="ORF">AWH49_02285</name>
</gene>
<evidence type="ECO:0000256" key="4">
    <source>
        <dbReference type="ARBA" id="ARBA00022544"/>
    </source>
</evidence>
<dbReference type="STRING" id="29332.AWH48_14135"/>
<feature type="transmembrane region" description="Helical" evidence="8">
    <location>
        <begin position="144"/>
        <end position="166"/>
    </location>
</feature>
<keyword evidence="3" id="KW-0813">Transport</keyword>
<feature type="transmembrane region" description="Helical" evidence="8">
    <location>
        <begin position="307"/>
        <end position="327"/>
    </location>
</feature>
<evidence type="ECO:0000256" key="6">
    <source>
        <dbReference type="ARBA" id="ARBA00022989"/>
    </source>
</evidence>
<feature type="transmembrane region" description="Helical" evidence="8">
    <location>
        <begin position="12"/>
        <end position="31"/>
    </location>
</feature>
<keyword evidence="10" id="KW-1185">Reference proteome</keyword>
<evidence type="ECO:0000256" key="3">
    <source>
        <dbReference type="ARBA" id="ARBA00022448"/>
    </source>
</evidence>
<feature type="transmembrane region" description="Helical" evidence="8">
    <location>
        <begin position="186"/>
        <end position="207"/>
    </location>
</feature>
<dbReference type="Proteomes" id="UP000076935">
    <property type="component" value="Unassembled WGS sequence"/>
</dbReference>
<evidence type="ECO:0000313" key="9">
    <source>
        <dbReference type="EMBL" id="OAH61135.1"/>
    </source>
</evidence>
<accession>A0A177L7G0</accession>
<dbReference type="GO" id="GO:0009847">
    <property type="term" value="P:spore germination"/>
    <property type="evidence" value="ECO:0007669"/>
    <property type="project" value="InterPro"/>
</dbReference>
<proteinExistence type="inferred from homology"/>
<keyword evidence="5 8" id="KW-0812">Transmembrane</keyword>
<dbReference type="Pfam" id="PF03845">
    <property type="entry name" value="Spore_permease"/>
    <property type="match status" value="1"/>
</dbReference>
<comment type="caution">
    <text evidence="9">The sequence shown here is derived from an EMBL/GenBank/DDBJ whole genome shotgun (WGS) entry which is preliminary data.</text>
</comment>
<dbReference type="AlphaFoldDB" id="A0A177L7G0"/>
<keyword evidence="6 8" id="KW-1133">Transmembrane helix</keyword>
<dbReference type="RefSeq" id="WP_063965589.1">
    <property type="nucleotide sequence ID" value="NZ_JBCNAN010000038.1"/>
</dbReference>
<feature type="transmembrane region" description="Helical" evidence="8">
    <location>
        <begin position="339"/>
        <end position="359"/>
    </location>
</feature>
<sequence>MEKAKISAYQLFTLILLFDTSSSAVFFPIAIDAKQDAWLAVLIAMAGGFCLFFISYGLYRYYPDLPPTEYVQRLLGSVLGKILAFCYVLYFVYTAADVLRNFGEMLVTTAYPATPLFIINALFILVIVYTVYKGIEVIARTSEVLFVGMCLLLVSGVLLIIVSGIIHLENLKPVLEEGLPPVIKTVFTDTLYFPFGEIIVFAMIFPYVKEREKVKRTGLWAIGMSGLLLSLFAAGNISVLGVDLALHAQFPSLASIQSIEVAGFLERLDIYFILFVMIGGFLKISIFFYVAVMGASHLFQVKHPSRLAYPMGIVVLLVSIVTASNYAEYDQQWRVVVGPYIDRSFQVIIPVLLLIIAFLKNRKKAT</sequence>
<feature type="transmembrane region" description="Helical" evidence="8">
    <location>
        <begin position="113"/>
        <end position="132"/>
    </location>
</feature>
<keyword evidence="7 8" id="KW-0472">Membrane</keyword>
<reference evidence="9 10" key="1">
    <citation type="submission" date="2016-01" db="EMBL/GenBank/DDBJ databases">
        <title>Investigation of taxonomic status of Bacillus aminovorans.</title>
        <authorList>
            <person name="Verma A."/>
            <person name="Pal Y."/>
            <person name="Krishnamurthi S."/>
        </authorList>
    </citation>
    <scope>NUCLEOTIDE SEQUENCE [LARGE SCALE GENOMIC DNA]</scope>
    <source>
        <strain evidence="9 10">DSM 1314</strain>
    </source>
</reference>
<dbReference type="NCBIfam" id="TIGR00912">
    <property type="entry name" value="2A0309"/>
    <property type="match status" value="1"/>
</dbReference>
<dbReference type="PANTHER" id="PTHR34975">
    <property type="entry name" value="SPORE GERMINATION PROTEIN A2"/>
    <property type="match status" value="1"/>
</dbReference>
<dbReference type="PANTHER" id="PTHR34975:SF2">
    <property type="entry name" value="SPORE GERMINATION PROTEIN A2"/>
    <property type="match status" value="1"/>
</dbReference>
<evidence type="ECO:0000313" key="10">
    <source>
        <dbReference type="Proteomes" id="UP000076935"/>
    </source>
</evidence>
<protein>
    <submittedName>
        <fullName evidence="9">Spore gernimation protein KB</fullName>
    </submittedName>
</protein>
<dbReference type="GO" id="GO:0016020">
    <property type="term" value="C:membrane"/>
    <property type="evidence" value="ECO:0007669"/>
    <property type="project" value="UniProtKB-SubCell"/>
</dbReference>
<keyword evidence="4" id="KW-0309">Germination</keyword>
<name>A0A177L7G0_9BACI</name>
<feature type="transmembrane region" description="Helical" evidence="8">
    <location>
        <begin position="74"/>
        <end position="93"/>
    </location>
</feature>
<comment type="subcellular location">
    <subcellularLocation>
        <location evidence="1">Membrane</location>
        <topology evidence="1">Multi-pass membrane protein</topology>
    </subcellularLocation>
</comment>
<evidence type="ECO:0000256" key="7">
    <source>
        <dbReference type="ARBA" id="ARBA00023136"/>
    </source>
</evidence>
<evidence type="ECO:0000256" key="1">
    <source>
        <dbReference type="ARBA" id="ARBA00004141"/>
    </source>
</evidence>
<evidence type="ECO:0000256" key="8">
    <source>
        <dbReference type="SAM" id="Phobius"/>
    </source>
</evidence>